<evidence type="ECO:0000313" key="1">
    <source>
        <dbReference type="EMBL" id="KAL2751471.1"/>
    </source>
</evidence>
<dbReference type="AlphaFoldDB" id="A0ABD2D2C2"/>
<gene>
    <name evidence="1" type="ORF">V1477_000629</name>
</gene>
<dbReference type="Proteomes" id="UP001607303">
    <property type="component" value="Unassembled WGS sequence"/>
</dbReference>
<name>A0ABD2D2C2_VESMC</name>
<protein>
    <submittedName>
        <fullName evidence="1">Uncharacterized protein</fullName>
    </submittedName>
</protein>
<sequence>MDLEIFTLTEDFEELSPRVDLEIFSSFEDFENLSPRKFSNLLRTENLSPRVDLEIFAPIGDFENLSPRLDLEIFSSFEDFENLSPRKFSHLWRTLKIYLHEWTWKFSHLWGTLKILSPRVDLEIFESFEDFENLSPRVDLEIFARCQIRASIIEDLKHDRSCLEMSEADGVDSGAICKRDANTGRIERTLLRVSVGTGVVFSGANKSPTVMDFIDTTGRVSRCLKPTVWTVEQSVSGVLYISNYAGNAYFAVESFGHSRECPSAINSPTGDFVLFVRRLFVHAGPANLKVNSSLARGSPDAATSTRWDLVTLLCFGIRREYTEIFAGAIRASINEQLIQIYNSLFDFRLKCEVGILGFEGRQQCRFPVQLCVGCRPVNLEIFANAIRASINEELIQIYNSLFDFRLKCEVGILGFEGRQQCRCFGHRRVNLEIFADAIRASINEQLIQIYNSLFDFRLKCEVGILGFEGRQQCRFPVQLCVGCRPVNLEIFANAIRASINEELIQIYNSLFDFRLKCEVGILGFEGRQQCRFLVQLCVGCRPVNLEIFANAIRASIDEQLIQIYNSLFDFRLKCEVGILGFEGRQQCRFPVQLCVGCRPVNLEIFANAIRASINEELIQIYNSLFDFRLKCEVGILGFEGRQQCRCFGHRRVNLEIFADAIRASINEQLIQIYNSLFDFRLKCEVGILGFEGRQQCRFPVQLCVGCRPVNLEIFANAIRASINEELIQIYNSLFDFRLKCEVGILGFEGRQQCRFLVQLCVGCRPVNLEIFANAIRASIDEQLIQIYNSLFDFRLKCEVGILGFEGRQQCRWGYSVWMNDNNVGSLADFRVPGSVVLWTSTSELRNFRGCHSCKLKCEVGILGFEGRQQCRSGLRNFRTFERQNLSPRVDLEIFKLLGNFENSISMSGLRNFHTFGGTLKILSPRVDLEIFKLLENFENSISMSGLRNLHHFTEL</sequence>
<proteinExistence type="predicted"/>
<comment type="caution">
    <text evidence="1">The sequence shown here is derived from an EMBL/GenBank/DDBJ whole genome shotgun (WGS) entry which is preliminary data.</text>
</comment>
<evidence type="ECO:0000313" key="2">
    <source>
        <dbReference type="Proteomes" id="UP001607303"/>
    </source>
</evidence>
<keyword evidence="2" id="KW-1185">Reference proteome</keyword>
<accession>A0ABD2D2C2</accession>
<organism evidence="1 2">
    <name type="scientific">Vespula maculifrons</name>
    <name type="common">Eastern yellow jacket</name>
    <name type="synonym">Wasp</name>
    <dbReference type="NCBI Taxonomy" id="7453"/>
    <lineage>
        <taxon>Eukaryota</taxon>
        <taxon>Metazoa</taxon>
        <taxon>Ecdysozoa</taxon>
        <taxon>Arthropoda</taxon>
        <taxon>Hexapoda</taxon>
        <taxon>Insecta</taxon>
        <taxon>Pterygota</taxon>
        <taxon>Neoptera</taxon>
        <taxon>Endopterygota</taxon>
        <taxon>Hymenoptera</taxon>
        <taxon>Apocrita</taxon>
        <taxon>Aculeata</taxon>
        <taxon>Vespoidea</taxon>
        <taxon>Vespidae</taxon>
        <taxon>Vespinae</taxon>
        <taxon>Vespula</taxon>
    </lineage>
</organism>
<dbReference type="EMBL" id="JAYRBN010000007">
    <property type="protein sequence ID" value="KAL2751471.1"/>
    <property type="molecule type" value="Genomic_DNA"/>
</dbReference>
<reference evidence="1 2" key="1">
    <citation type="journal article" date="2024" name="Ann. Entomol. Soc. Am.">
        <title>Genomic analyses of the southern and eastern yellowjacket wasps (Hymenoptera: Vespidae) reveal evolutionary signatures of social life.</title>
        <authorList>
            <person name="Catto M.A."/>
            <person name="Caine P.B."/>
            <person name="Orr S.E."/>
            <person name="Hunt B.G."/>
            <person name="Goodisman M.A.D."/>
        </authorList>
    </citation>
    <scope>NUCLEOTIDE SEQUENCE [LARGE SCALE GENOMIC DNA]</scope>
    <source>
        <strain evidence="1">232</strain>
        <tissue evidence="1">Head and thorax</tissue>
    </source>
</reference>